<dbReference type="RefSeq" id="WP_147583138.1">
    <property type="nucleotide sequence ID" value="NZ_CP042831.1"/>
</dbReference>
<dbReference type="OrthoDB" id="796230at2"/>
<organism evidence="2 3">
    <name type="scientific">Flavobacterium alkalisoli</name>
    <dbReference type="NCBI Taxonomy" id="2602769"/>
    <lineage>
        <taxon>Bacteria</taxon>
        <taxon>Pseudomonadati</taxon>
        <taxon>Bacteroidota</taxon>
        <taxon>Flavobacteriia</taxon>
        <taxon>Flavobacteriales</taxon>
        <taxon>Flavobacteriaceae</taxon>
        <taxon>Flavobacterium</taxon>
    </lineage>
</organism>
<dbReference type="EMBL" id="CP042831">
    <property type="protein sequence ID" value="QEE49630.1"/>
    <property type="molecule type" value="Genomic_DNA"/>
</dbReference>
<sequence length="138" mass="16068">MDDFNLEQKMREAAERDARMKKREDEAVADITKYFDRIHDYISNYNNLLIGAFFALAQFQENISRWTILFPVLNLWFLILINYRQMENARFLADINNKPVGEVVKYGKSISRTNGLSLLAILSTLIVTVAFLCYLAAY</sequence>
<evidence type="ECO:0000256" key="1">
    <source>
        <dbReference type="SAM" id="Phobius"/>
    </source>
</evidence>
<evidence type="ECO:0000313" key="2">
    <source>
        <dbReference type="EMBL" id="QEE49630.1"/>
    </source>
</evidence>
<dbReference type="Proteomes" id="UP000321222">
    <property type="component" value="Chromosome"/>
</dbReference>
<proteinExistence type="predicted"/>
<gene>
    <name evidence="2" type="ORF">FUA48_08550</name>
</gene>
<feature type="transmembrane region" description="Helical" evidence="1">
    <location>
        <begin position="63"/>
        <end position="83"/>
    </location>
</feature>
<accession>A0A5B9FRL4</accession>
<keyword evidence="3" id="KW-1185">Reference proteome</keyword>
<keyword evidence="1" id="KW-1133">Transmembrane helix</keyword>
<name>A0A5B9FRL4_9FLAO</name>
<feature type="transmembrane region" description="Helical" evidence="1">
    <location>
        <begin position="115"/>
        <end position="137"/>
    </location>
</feature>
<dbReference type="AlphaFoldDB" id="A0A5B9FRL4"/>
<dbReference type="KEGG" id="fak:FUA48_08550"/>
<protein>
    <submittedName>
        <fullName evidence="2">Uncharacterized protein</fullName>
    </submittedName>
</protein>
<keyword evidence="1" id="KW-0812">Transmembrane</keyword>
<reference evidence="2 3" key="1">
    <citation type="submission" date="2019-08" db="EMBL/GenBank/DDBJ databases">
        <title>Flavobacterium alkalisoli sp. nov., isolated from rhizosphere soil of Suaeda salsa.</title>
        <authorList>
            <person name="Sun J.-Q."/>
            <person name="Xu L."/>
        </authorList>
    </citation>
    <scope>NUCLEOTIDE SEQUENCE [LARGE SCALE GENOMIC DNA]</scope>
    <source>
        <strain evidence="2 3">XS-5</strain>
    </source>
</reference>
<evidence type="ECO:0000313" key="3">
    <source>
        <dbReference type="Proteomes" id="UP000321222"/>
    </source>
</evidence>
<keyword evidence="1" id="KW-0472">Membrane</keyword>